<keyword evidence="5" id="KW-0472">Membrane</keyword>
<evidence type="ECO:0000313" key="8">
    <source>
        <dbReference type="EMBL" id="EFJ51098.1"/>
    </source>
</evidence>
<feature type="compositionally biased region" description="Low complexity" evidence="7">
    <location>
        <begin position="950"/>
        <end position="959"/>
    </location>
</feature>
<dbReference type="AlphaFoldDB" id="D8TN86"/>
<dbReference type="PANTHER" id="PTHR10465:SF0">
    <property type="entry name" value="SARCALUMENIN"/>
    <property type="match status" value="1"/>
</dbReference>
<evidence type="ECO:0000256" key="7">
    <source>
        <dbReference type="SAM" id="MobiDB-lite"/>
    </source>
</evidence>
<organism evidence="9">
    <name type="scientific">Volvox carteri f. nagariensis</name>
    <dbReference type="NCBI Taxonomy" id="3068"/>
    <lineage>
        <taxon>Eukaryota</taxon>
        <taxon>Viridiplantae</taxon>
        <taxon>Chlorophyta</taxon>
        <taxon>core chlorophytes</taxon>
        <taxon>Chlorophyceae</taxon>
        <taxon>CS clade</taxon>
        <taxon>Chlamydomonadales</taxon>
        <taxon>Volvocaceae</taxon>
        <taxon>Volvox</taxon>
    </lineage>
</organism>
<keyword evidence="2" id="KW-0547">Nucleotide-binding</keyword>
<dbReference type="GeneID" id="9621069"/>
<feature type="region of interest" description="Disordered" evidence="7">
    <location>
        <begin position="201"/>
        <end position="222"/>
    </location>
</feature>
<dbReference type="GO" id="GO:0003924">
    <property type="term" value="F:GTPase activity"/>
    <property type="evidence" value="ECO:0007669"/>
    <property type="project" value="InterPro"/>
</dbReference>
<name>D8TN86_VOLCA</name>
<evidence type="ECO:0000256" key="3">
    <source>
        <dbReference type="ARBA" id="ARBA00022801"/>
    </source>
</evidence>
<evidence type="ECO:0000256" key="2">
    <source>
        <dbReference type="ARBA" id="ARBA00022741"/>
    </source>
</evidence>
<dbReference type="InterPro" id="IPR027417">
    <property type="entry name" value="P-loop_NTPase"/>
</dbReference>
<feature type="region of interest" description="Disordered" evidence="7">
    <location>
        <begin position="46"/>
        <end position="70"/>
    </location>
</feature>
<dbReference type="CDD" id="cd00882">
    <property type="entry name" value="Ras_like_GTPase"/>
    <property type="match status" value="1"/>
</dbReference>
<keyword evidence="3" id="KW-0378">Hydrolase</keyword>
<keyword evidence="9" id="KW-1185">Reference proteome</keyword>
<evidence type="ECO:0000256" key="4">
    <source>
        <dbReference type="ARBA" id="ARBA00023134"/>
    </source>
</evidence>
<keyword evidence="4" id="KW-0342">GTP-binding</keyword>
<dbReference type="SUPFAM" id="SSF52540">
    <property type="entry name" value="P-loop containing nucleoside triphosphate hydrolases"/>
    <property type="match status" value="1"/>
</dbReference>
<evidence type="ECO:0000256" key="1">
    <source>
        <dbReference type="ARBA" id="ARBA00004370"/>
    </source>
</evidence>
<dbReference type="GO" id="GO:0005525">
    <property type="term" value="F:GTP binding"/>
    <property type="evidence" value="ECO:0007669"/>
    <property type="project" value="UniProtKB-KW"/>
</dbReference>
<dbReference type="GO" id="GO:0051646">
    <property type="term" value="P:mitochondrion localization"/>
    <property type="evidence" value="ECO:0007669"/>
    <property type="project" value="TreeGrafter"/>
</dbReference>
<dbReference type="RefSeq" id="XP_002948110.1">
    <property type="nucleotide sequence ID" value="XM_002948064.1"/>
</dbReference>
<dbReference type="OrthoDB" id="9984778at2759"/>
<accession>D8TN86</accession>
<feature type="compositionally biased region" description="Low complexity" evidence="7">
    <location>
        <begin position="48"/>
        <end position="68"/>
    </location>
</feature>
<dbReference type="EMBL" id="GL378329">
    <property type="protein sequence ID" value="EFJ51098.1"/>
    <property type="molecule type" value="Genomic_DNA"/>
</dbReference>
<evidence type="ECO:0000256" key="6">
    <source>
        <dbReference type="SAM" id="Coils"/>
    </source>
</evidence>
<gene>
    <name evidence="8" type="ORF">VOLCADRAFT_103740</name>
</gene>
<protein>
    <submittedName>
        <fullName evidence="8">Uncharacterized protein</fullName>
    </submittedName>
</protein>
<dbReference type="eggNOG" id="ENOG502SJID">
    <property type="taxonomic scope" value="Eukaryota"/>
</dbReference>
<evidence type="ECO:0000256" key="5">
    <source>
        <dbReference type="ARBA" id="ARBA00023136"/>
    </source>
</evidence>
<feature type="coiled-coil region" evidence="6">
    <location>
        <begin position="396"/>
        <end position="430"/>
    </location>
</feature>
<keyword evidence="6" id="KW-0175">Coiled coil</keyword>
<dbReference type="Proteomes" id="UP000001058">
    <property type="component" value="Unassembled WGS sequence"/>
</dbReference>
<dbReference type="GO" id="GO:0005741">
    <property type="term" value="C:mitochondrial outer membrane"/>
    <property type="evidence" value="ECO:0007669"/>
    <property type="project" value="TreeGrafter"/>
</dbReference>
<dbReference type="InParanoid" id="D8TN86"/>
<feature type="region of interest" description="Disordered" evidence="7">
    <location>
        <begin position="1044"/>
        <end position="1065"/>
    </location>
</feature>
<dbReference type="KEGG" id="vcn:VOLCADRAFT_103740"/>
<dbReference type="GO" id="GO:0008053">
    <property type="term" value="P:mitochondrial fusion"/>
    <property type="evidence" value="ECO:0007669"/>
    <property type="project" value="TreeGrafter"/>
</dbReference>
<dbReference type="InterPro" id="IPR027094">
    <property type="entry name" value="Mitofusin_fam"/>
</dbReference>
<evidence type="ECO:0000313" key="9">
    <source>
        <dbReference type="Proteomes" id="UP000001058"/>
    </source>
</evidence>
<dbReference type="Gene3D" id="3.40.50.300">
    <property type="entry name" value="P-loop containing nucleotide triphosphate hydrolases"/>
    <property type="match status" value="1"/>
</dbReference>
<feature type="region of interest" description="Disordered" evidence="7">
    <location>
        <begin position="489"/>
        <end position="508"/>
    </location>
</feature>
<reference evidence="8 9" key="1">
    <citation type="journal article" date="2010" name="Science">
        <title>Genomic analysis of organismal complexity in the multicellular green alga Volvox carteri.</title>
        <authorList>
            <person name="Prochnik S.E."/>
            <person name="Umen J."/>
            <person name="Nedelcu A.M."/>
            <person name="Hallmann A."/>
            <person name="Miller S.M."/>
            <person name="Nishii I."/>
            <person name="Ferris P."/>
            <person name="Kuo A."/>
            <person name="Mitros T."/>
            <person name="Fritz-Laylin L.K."/>
            <person name="Hellsten U."/>
            <person name="Chapman J."/>
            <person name="Simakov O."/>
            <person name="Rensing S.A."/>
            <person name="Terry A."/>
            <person name="Pangilinan J."/>
            <person name="Kapitonov V."/>
            <person name="Jurka J."/>
            <person name="Salamov A."/>
            <person name="Shapiro H."/>
            <person name="Schmutz J."/>
            <person name="Grimwood J."/>
            <person name="Lindquist E."/>
            <person name="Lucas S."/>
            <person name="Grigoriev I.V."/>
            <person name="Schmitt R."/>
            <person name="Kirk D."/>
            <person name="Rokhsar D.S."/>
        </authorList>
    </citation>
    <scope>NUCLEOTIDE SEQUENCE [LARGE SCALE GENOMIC DNA]</scope>
    <source>
        <strain evidence="9">f. Nagariensis / Eve</strain>
    </source>
</reference>
<dbReference type="PANTHER" id="PTHR10465">
    <property type="entry name" value="TRANSMEMBRANE GTPASE FZO1"/>
    <property type="match status" value="1"/>
</dbReference>
<proteinExistence type="predicted"/>
<feature type="region of interest" description="Disordered" evidence="7">
    <location>
        <begin position="948"/>
        <end position="984"/>
    </location>
</feature>
<feature type="region of interest" description="Disordered" evidence="7">
    <location>
        <begin position="821"/>
        <end position="841"/>
    </location>
</feature>
<comment type="subcellular location">
    <subcellularLocation>
        <location evidence="1">Membrane</location>
    </subcellularLocation>
</comment>
<sequence length="1084" mass="113408">MNNVPETARICCITHDAAAREPLLHDAAGKTLVRGEHAVRSRLQHLNSAARSSSRPISPQPSGGPSAGFADLGMGMVEAASGSSGSGSSPVLHISAPLVALEGYGPEFGRVTLLDTPGPNEAGEEQLKHQVERLLEGVDCVLYLLDYTKLKTAEEECLFRRLRAINPQLVDASETSEGLDPEEVRNYVADLVTRQLGGAATSATTTTAGTAPLPAASGGSGSLPTAASVSPAASARIGSSGSGSVAEGIHAGVANAAAAAAAAQQQQQPFRLHPDQVLLLSARNALMARLVLSGRASPEAAKRFHRLAFGAFGGGGFGSFGTRGAAAGPSREQVRAAAGCLLEGSGILELESRVLTFLAAHAGSVKLLATADDLTRLLAQVRNVALACRSCLHRNVTALQDQAEGLRMELEEATAAFEEVRSRTDAVQAEVVSEIKAHLNTLRRRLFTHIVQTLDTDARAPAPAAAAGTQPPTSRWHRVREKFLSMFTSPSSTMPPQPHPAGPSLVPEARSRSRGELQALLLDLHDDLMGQIHSEVYDFWGVLEACAASRHSELLSALNGHLAALSRRVEGAVSEALGVQLAAADLRLRPPSAEQLHSDVQGLIEKGIRESTEKHIRVGARTTTERVFQQPQGPPSLCRWGGYWVEVPRTRTVVETYTATVYSLRPDEIANHFIGLVDGAVTASEQALGAYVGTMVERQLAAAKERIRDYGDRYLSVMSAALAASSRGAECRSCALASVESYLTRLDNLLARAEAAQRDAEAAVPGGATGLMDEIEVYDDVYDEGAYIREDPKTQQVEQGLDEQIAQAVATDRVWRKAHGQEEELKVEPQSAVSQLPEAGKDKEVAEATGPLVAMQTWPTPFSSSSAASVPDIDDAAVTSEAVSASAHSEHDIECGDGGDGGGFTVLMDAAQPELAAAMPGAIAESGNCASDAQLVSDHAVLPAAAVDKQQTQEQQQEQDSVALPPHQATSGPSAAIGPSQAASALPSGSSACASLSYSAMPFDYSRAFLEAMSSSEMAPGSKLDEELTTIPLTNGCAGAIRSADDAAPTASHGTSTPFSGGSEDWQLVGDEALDVADAASGNK</sequence>